<dbReference type="AlphaFoldDB" id="A0A9Q1I1H2"/>
<dbReference type="PANTHER" id="PTHR15268">
    <property type="entry name" value="THRAP3/BCLAF1"/>
    <property type="match status" value="1"/>
</dbReference>
<feature type="region of interest" description="Disordered" evidence="2">
    <location>
        <begin position="622"/>
        <end position="691"/>
    </location>
</feature>
<dbReference type="GO" id="GO:0045944">
    <property type="term" value="P:positive regulation of transcription by RNA polymerase II"/>
    <property type="evidence" value="ECO:0007669"/>
    <property type="project" value="TreeGrafter"/>
</dbReference>
<accession>A0A9Q1I1H2</accession>
<dbReference type="GO" id="GO:0003712">
    <property type="term" value="F:transcription coregulator activity"/>
    <property type="evidence" value="ECO:0007669"/>
    <property type="project" value="TreeGrafter"/>
</dbReference>
<feature type="compositionally biased region" description="Gly residues" evidence="2">
    <location>
        <begin position="189"/>
        <end position="198"/>
    </location>
</feature>
<protein>
    <recommendedName>
        <fullName evidence="5">Thyroid hormone receptor-associated protein 3</fullName>
    </recommendedName>
</protein>
<evidence type="ECO:0000313" key="4">
    <source>
        <dbReference type="Proteomes" id="UP001152803"/>
    </source>
</evidence>
<dbReference type="GO" id="GO:0016592">
    <property type="term" value="C:mediator complex"/>
    <property type="evidence" value="ECO:0007669"/>
    <property type="project" value="TreeGrafter"/>
</dbReference>
<feature type="compositionally biased region" description="Basic and acidic residues" evidence="2">
    <location>
        <begin position="68"/>
        <end position="84"/>
    </location>
</feature>
<comment type="caution">
    <text evidence="3">The sequence shown here is derived from an EMBL/GenBank/DDBJ whole genome shotgun (WGS) entry which is preliminary data.</text>
</comment>
<feature type="compositionally biased region" description="Basic and acidic residues" evidence="2">
    <location>
        <begin position="622"/>
        <end position="634"/>
    </location>
</feature>
<dbReference type="Proteomes" id="UP001152803">
    <property type="component" value="Unassembled WGS sequence"/>
</dbReference>
<dbReference type="GO" id="GO:0003677">
    <property type="term" value="F:DNA binding"/>
    <property type="evidence" value="ECO:0007669"/>
    <property type="project" value="TreeGrafter"/>
</dbReference>
<organism evidence="3 4">
    <name type="scientific">Conger conger</name>
    <name type="common">Conger eel</name>
    <name type="synonym">Muraena conger</name>
    <dbReference type="NCBI Taxonomy" id="82655"/>
    <lineage>
        <taxon>Eukaryota</taxon>
        <taxon>Metazoa</taxon>
        <taxon>Chordata</taxon>
        <taxon>Craniata</taxon>
        <taxon>Vertebrata</taxon>
        <taxon>Euteleostomi</taxon>
        <taxon>Actinopterygii</taxon>
        <taxon>Neopterygii</taxon>
        <taxon>Teleostei</taxon>
        <taxon>Anguilliformes</taxon>
        <taxon>Congridae</taxon>
        <taxon>Conger</taxon>
    </lineage>
</organism>
<feature type="compositionally biased region" description="Low complexity" evidence="2">
    <location>
        <begin position="143"/>
        <end position="176"/>
    </location>
</feature>
<feature type="compositionally biased region" description="Basic and acidic residues" evidence="2">
    <location>
        <begin position="438"/>
        <end position="459"/>
    </location>
</feature>
<feature type="compositionally biased region" description="Basic and acidic residues" evidence="2">
    <location>
        <begin position="339"/>
        <end position="350"/>
    </location>
</feature>
<feature type="compositionally biased region" description="Basic residues" evidence="2">
    <location>
        <begin position="19"/>
        <end position="67"/>
    </location>
</feature>
<dbReference type="OrthoDB" id="9948513at2759"/>
<name>A0A9Q1I1H2_CONCO</name>
<feature type="compositionally biased region" description="Acidic residues" evidence="2">
    <location>
        <begin position="362"/>
        <end position="373"/>
    </location>
</feature>
<proteinExistence type="inferred from homology"/>
<gene>
    <name evidence="3" type="ORF">COCON_G00099120</name>
</gene>
<feature type="region of interest" description="Disordered" evidence="2">
    <location>
        <begin position="323"/>
        <end position="383"/>
    </location>
</feature>
<feature type="region of interest" description="Disordered" evidence="2">
    <location>
        <begin position="12"/>
        <end position="293"/>
    </location>
</feature>
<feature type="compositionally biased region" description="Basic and acidic residues" evidence="2">
    <location>
        <begin position="199"/>
        <end position="211"/>
    </location>
</feature>
<reference evidence="3" key="1">
    <citation type="journal article" date="2023" name="Science">
        <title>Genome structures resolve the early diversification of teleost fishes.</title>
        <authorList>
            <person name="Parey E."/>
            <person name="Louis A."/>
            <person name="Montfort J."/>
            <person name="Bouchez O."/>
            <person name="Roques C."/>
            <person name="Iampietro C."/>
            <person name="Lluch J."/>
            <person name="Castinel A."/>
            <person name="Donnadieu C."/>
            <person name="Desvignes T."/>
            <person name="Floi Bucao C."/>
            <person name="Jouanno E."/>
            <person name="Wen M."/>
            <person name="Mejri S."/>
            <person name="Dirks R."/>
            <person name="Jansen H."/>
            <person name="Henkel C."/>
            <person name="Chen W.J."/>
            <person name="Zahm M."/>
            <person name="Cabau C."/>
            <person name="Klopp C."/>
            <person name="Thompson A.W."/>
            <person name="Robinson-Rechavi M."/>
            <person name="Braasch I."/>
            <person name="Lecointre G."/>
            <person name="Bobe J."/>
            <person name="Postlethwait J.H."/>
            <person name="Berthelot C."/>
            <person name="Roest Crollius H."/>
            <person name="Guiguen Y."/>
        </authorList>
    </citation>
    <scope>NUCLEOTIDE SEQUENCE</scope>
    <source>
        <strain evidence="3">Concon-B</strain>
    </source>
</reference>
<feature type="compositionally biased region" description="Low complexity" evidence="2">
    <location>
        <begin position="228"/>
        <end position="253"/>
    </location>
</feature>
<keyword evidence="4" id="KW-1185">Reference proteome</keyword>
<dbReference type="EMBL" id="JAFJMO010000006">
    <property type="protein sequence ID" value="KAJ8275287.1"/>
    <property type="molecule type" value="Genomic_DNA"/>
</dbReference>
<dbReference type="InterPro" id="IPR029199">
    <property type="entry name" value="THRAP3_BCLAF1"/>
</dbReference>
<evidence type="ECO:0000256" key="2">
    <source>
        <dbReference type="SAM" id="MobiDB-lite"/>
    </source>
</evidence>
<evidence type="ECO:0000256" key="1">
    <source>
        <dbReference type="ARBA" id="ARBA00006481"/>
    </source>
</evidence>
<evidence type="ECO:0008006" key="5">
    <source>
        <dbReference type="Google" id="ProtNLM"/>
    </source>
</evidence>
<feature type="compositionally biased region" description="Basic residues" evidence="2">
    <location>
        <begin position="108"/>
        <end position="142"/>
    </location>
</feature>
<feature type="compositionally biased region" description="Basic and acidic residues" evidence="2">
    <location>
        <begin position="642"/>
        <end position="681"/>
    </location>
</feature>
<evidence type="ECO:0000313" key="3">
    <source>
        <dbReference type="EMBL" id="KAJ8275287.1"/>
    </source>
</evidence>
<comment type="similarity">
    <text evidence="1">Belongs to the BCLAF1/THRAP3 family.</text>
</comment>
<dbReference type="Pfam" id="PF15440">
    <property type="entry name" value="THRAP3_BCLAF1"/>
    <property type="match status" value="2"/>
</dbReference>
<sequence length="691" mass="77335">MRLWPPYIRLEEPEAMVRSKSRTHSSRSRSRSQSRSRSRTRSRSRSRTRSRKKRYSSRSRSRSYSRSRSRDRNYPREYRRDYRGNRGMRRPYGFRGRGRGFYPGGGRFQHRGGFRPNWHNRRYSHSPRRERSRSRTPKRRSPSQRSRSQSRRSSGSRDSSGSSSSSSSHSSPSPTSARRRPPQEKSGEGGEGPGGGEGNGERPTVKSELKRPVLVSDGWVGISAYDDGSPSPSSALPGPSSSHPASSVQPHSPGSAPGVYSPTHSAQGRSPGQVFSAPTGSRGGLRNKQDVQKTGRFFKRFVEEEGDRGPALQDRGAAVWVSEGTKESSQVKGGWGAAEGEKGVKTKKESVPFLGDSPAQPGEEEEDEEEDESQAYRQPYKFRLSGQSEPVKTYLGEAQWMAENQEESGRYKSKVLKAGREGAGGCQFKDPGFVLKRAGAEGHAEEGPGADRRGRREDATPTTSWHAKELVTQGPLLQKVVEVRDEAEAPGPEVKVKLGAKAFDNVSSVASDRSLASVLAQAQCGRREHGFRSVFEHIKRPQALKSSAESYVLHIVSLVHHVREHYFKSTGVTLHERFTVYQKAAVEQEARHKSPEIHRRIDISPSAFKKVRLFKEDVKGERKSRSDSVDLRHSIDRRRKERSREGDDRRDSRDPSPSGKPEKPGKDFKDYKDYKSLKEESGNECFAPFVG</sequence>
<feature type="region of interest" description="Disordered" evidence="2">
    <location>
        <begin position="438"/>
        <end position="464"/>
    </location>
</feature>